<proteinExistence type="predicted"/>
<evidence type="ECO:0000313" key="2">
    <source>
        <dbReference type="EMBL" id="GMS94933.1"/>
    </source>
</evidence>
<keyword evidence="1" id="KW-0472">Membrane</keyword>
<organism evidence="2 3">
    <name type="scientific">Pristionchus entomophagus</name>
    <dbReference type="NCBI Taxonomy" id="358040"/>
    <lineage>
        <taxon>Eukaryota</taxon>
        <taxon>Metazoa</taxon>
        <taxon>Ecdysozoa</taxon>
        <taxon>Nematoda</taxon>
        <taxon>Chromadorea</taxon>
        <taxon>Rhabditida</taxon>
        <taxon>Rhabditina</taxon>
        <taxon>Diplogasteromorpha</taxon>
        <taxon>Diplogasteroidea</taxon>
        <taxon>Neodiplogasteridae</taxon>
        <taxon>Pristionchus</taxon>
    </lineage>
</organism>
<accession>A0AAV5TKK2</accession>
<comment type="caution">
    <text evidence="2">The sequence shown here is derived from an EMBL/GenBank/DDBJ whole genome shotgun (WGS) entry which is preliminary data.</text>
</comment>
<feature type="transmembrane region" description="Helical" evidence="1">
    <location>
        <begin position="23"/>
        <end position="44"/>
    </location>
</feature>
<reference evidence="2" key="1">
    <citation type="submission" date="2023-10" db="EMBL/GenBank/DDBJ databases">
        <title>Genome assembly of Pristionchus species.</title>
        <authorList>
            <person name="Yoshida K."/>
            <person name="Sommer R.J."/>
        </authorList>
    </citation>
    <scope>NUCLEOTIDE SEQUENCE</scope>
    <source>
        <strain evidence="2">RS0144</strain>
    </source>
</reference>
<gene>
    <name evidence="2" type="ORF">PENTCL1PPCAC_17108</name>
</gene>
<dbReference type="EMBL" id="BTSX01000004">
    <property type="protein sequence ID" value="GMS94933.1"/>
    <property type="molecule type" value="Genomic_DNA"/>
</dbReference>
<name>A0AAV5TKK2_9BILA</name>
<protein>
    <recommendedName>
        <fullName evidence="4">G protein-coupled receptor</fullName>
    </recommendedName>
</protein>
<evidence type="ECO:0000313" key="3">
    <source>
        <dbReference type="Proteomes" id="UP001432027"/>
    </source>
</evidence>
<dbReference type="AlphaFoldDB" id="A0AAV5TKK2"/>
<evidence type="ECO:0008006" key="4">
    <source>
        <dbReference type="Google" id="ProtNLM"/>
    </source>
</evidence>
<sequence>SDVDYMQESEAKTFSFLRPEQGITHLLITLVALFFYAKVFVKFFSENISYSKDELLTGLFSSLFLSQGIVDVIFLLIESVFDLPRYFPCTWPFYYGLNDTVWTTVLEVNCLSVYNNSCFLISSFSKRITSLLWPSTSVLEKTPRIIILLIKFLIPGPLMTQFF</sequence>
<keyword evidence="1" id="KW-1133">Transmembrane helix</keyword>
<evidence type="ECO:0000256" key="1">
    <source>
        <dbReference type="SAM" id="Phobius"/>
    </source>
</evidence>
<dbReference type="Proteomes" id="UP001432027">
    <property type="component" value="Unassembled WGS sequence"/>
</dbReference>
<feature type="transmembrane region" description="Helical" evidence="1">
    <location>
        <begin position="56"/>
        <end position="81"/>
    </location>
</feature>
<feature type="non-terminal residue" evidence="2">
    <location>
        <position position="1"/>
    </location>
</feature>
<keyword evidence="3" id="KW-1185">Reference proteome</keyword>
<keyword evidence="1" id="KW-0812">Transmembrane</keyword>